<organism evidence="4 5">
    <name type="scientific">Moniliophthora roreri (strain MCA 2997)</name>
    <name type="common">Cocoa frosty pod rot fungus</name>
    <name type="synonym">Crinipellis roreri</name>
    <dbReference type="NCBI Taxonomy" id="1381753"/>
    <lineage>
        <taxon>Eukaryota</taxon>
        <taxon>Fungi</taxon>
        <taxon>Dikarya</taxon>
        <taxon>Basidiomycota</taxon>
        <taxon>Agaricomycotina</taxon>
        <taxon>Agaricomycetes</taxon>
        <taxon>Agaricomycetidae</taxon>
        <taxon>Agaricales</taxon>
        <taxon>Marasmiineae</taxon>
        <taxon>Marasmiaceae</taxon>
        <taxon>Moniliophthora</taxon>
    </lineage>
</organism>
<dbReference type="PROSITE" id="PS00530">
    <property type="entry name" value="RNASE_T2_1"/>
    <property type="match status" value="1"/>
</dbReference>
<dbReference type="Proteomes" id="UP000017559">
    <property type="component" value="Unassembled WGS sequence"/>
</dbReference>
<dbReference type="AlphaFoldDB" id="V2YGW5"/>
<dbReference type="PANTHER" id="PTHR11240">
    <property type="entry name" value="RIBONUCLEASE T2"/>
    <property type="match status" value="1"/>
</dbReference>
<dbReference type="SUPFAM" id="SSF55895">
    <property type="entry name" value="Ribonuclease Rh-like"/>
    <property type="match status" value="1"/>
</dbReference>
<dbReference type="Gene3D" id="3.90.730.10">
    <property type="entry name" value="Ribonuclease T2-like"/>
    <property type="match status" value="1"/>
</dbReference>
<accession>V2YGW5</accession>
<reference evidence="4 5" key="1">
    <citation type="journal article" date="2014" name="BMC Genomics">
        <title>Genome and secretome analysis of the hemibiotrophic fungal pathogen, Moniliophthora roreri, which causes frosty pod rot disease of cacao: mechanisms of the biotrophic and necrotrophic phases.</title>
        <authorList>
            <person name="Meinhardt L.W."/>
            <person name="Costa G.G.L."/>
            <person name="Thomazella D.P.T."/>
            <person name="Teixeira P.J.P.L."/>
            <person name="Carazzolle M.F."/>
            <person name="Schuster S.C."/>
            <person name="Carlson J.E."/>
            <person name="Guiltinan M.J."/>
            <person name="Mieczkowski P."/>
            <person name="Farmer A."/>
            <person name="Ramaraj T."/>
            <person name="Crozier J."/>
            <person name="Davis R.E."/>
            <person name="Shao J."/>
            <person name="Melnick R.L."/>
            <person name="Pereira G.A.G."/>
            <person name="Bailey B.A."/>
        </authorList>
    </citation>
    <scope>NUCLEOTIDE SEQUENCE [LARGE SCALE GENOMIC DNA]</scope>
    <source>
        <strain evidence="4 5">MCA 2997</strain>
    </source>
</reference>
<dbReference type="KEGG" id="mrr:Moror_16450"/>
<gene>
    <name evidence="4" type="ORF">Moror_16450</name>
</gene>
<dbReference type="GO" id="GO:0003723">
    <property type="term" value="F:RNA binding"/>
    <property type="evidence" value="ECO:0007669"/>
    <property type="project" value="InterPro"/>
</dbReference>
<keyword evidence="3" id="KW-0732">Signal</keyword>
<keyword evidence="5" id="KW-1185">Reference proteome</keyword>
<dbReference type="InterPro" id="IPR036430">
    <property type="entry name" value="RNase_T2-like_sf"/>
</dbReference>
<name>V2YGW5_MONRO</name>
<dbReference type="InterPro" id="IPR001568">
    <property type="entry name" value="RNase_T2-like"/>
</dbReference>
<dbReference type="GO" id="GO:0033897">
    <property type="term" value="F:ribonuclease T2 activity"/>
    <property type="evidence" value="ECO:0007669"/>
    <property type="project" value="InterPro"/>
</dbReference>
<dbReference type="EMBL" id="AWSO01000395">
    <property type="protein sequence ID" value="ESK90949.1"/>
    <property type="molecule type" value="Genomic_DNA"/>
</dbReference>
<evidence type="ECO:0000256" key="3">
    <source>
        <dbReference type="SAM" id="SignalP"/>
    </source>
</evidence>
<dbReference type="InterPro" id="IPR018188">
    <property type="entry name" value="RNase_T2_His_AS_1"/>
</dbReference>
<sequence length="150" mass="16735">MLLALVTTALIGRLSRLFSKFWDTSPPTGPNVSWTVHGLWPNNCDDTFEQFCDPSRAYTNLTSSRGKFDSGFWVSLDGDDESFWEHEWGKHGTYTSTLEPSCLPSGSAIGAEAVIYFQTAVKLFKSLPTYTWLSNQGITPSTSKTFTYPN</sequence>
<proteinExistence type="inferred from homology"/>
<comment type="similarity">
    <text evidence="1 2">Belongs to the RNase T2 family.</text>
</comment>
<dbReference type="OrthoDB" id="3028191at2759"/>
<dbReference type="PANTHER" id="PTHR11240:SF22">
    <property type="entry name" value="RIBONUCLEASE T2"/>
    <property type="match status" value="1"/>
</dbReference>
<evidence type="ECO:0000256" key="2">
    <source>
        <dbReference type="RuleBase" id="RU004328"/>
    </source>
</evidence>
<dbReference type="GO" id="GO:0006401">
    <property type="term" value="P:RNA catabolic process"/>
    <property type="evidence" value="ECO:0007669"/>
    <property type="project" value="TreeGrafter"/>
</dbReference>
<evidence type="ECO:0000256" key="1">
    <source>
        <dbReference type="ARBA" id="ARBA00007469"/>
    </source>
</evidence>
<dbReference type="Pfam" id="PF00445">
    <property type="entry name" value="Ribonuclease_T2"/>
    <property type="match status" value="1"/>
</dbReference>
<dbReference type="HOGENOM" id="CLU_1741021_0_0_1"/>
<evidence type="ECO:0000313" key="4">
    <source>
        <dbReference type="EMBL" id="ESK90949.1"/>
    </source>
</evidence>
<feature type="signal peptide" evidence="3">
    <location>
        <begin position="1"/>
        <end position="19"/>
    </location>
</feature>
<comment type="caution">
    <text evidence="4">The sequence shown here is derived from an EMBL/GenBank/DDBJ whole genome shotgun (WGS) entry which is preliminary data.</text>
</comment>
<protein>
    <submittedName>
        <fullName evidence="4">Ribonuclease t2</fullName>
    </submittedName>
</protein>
<evidence type="ECO:0000313" key="5">
    <source>
        <dbReference type="Proteomes" id="UP000017559"/>
    </source>
</evidence>
<feature type="chain" id="PRO_5004713413" evidence="3">
    <location>
        <begin position="20"/>
        <end position="150"/>
    </location>
</feature>
<dbReference type="GO" id="GO:0005576">
    <property type="term" value="C:extracellular region"/>
    <property type="evidence" value="ECO:0007669"/>
    <property type="project" value="TreeGrafter"/>
</dbReference>